<evidence type="ECO:0000256" key="1">
    <source>
        <dbReference type="ARBA" id="ARBA00004141"/>
    </source>
</evidence>
<gene>
    <name evidence="6" type="ORF">psyc5s11_40350</name>
</gene>
<proteinExistence type="predicted"/>
<keyword evidence="3 5" id="KW-1133">Transmembrane helix</keyword>
<reference evidence="7" key="1">
    <citation type="submission" date="2021-07" db="EMBL/GenBank/DDBJ databases">
        <title>Complete genome sequencing of a Clostridium isolate.</title>
        <authorList>
            <person name="Ueki A."/>
            <person name="Tonouchi A."/>
        </authorList>
    </citation>
    <scope>NUCLEOTIDE SEQUENCE [LARGE SCALE GENOMIC DNA]</scope>
    <source>
        <strain evidence="7">C5S11</strain>
    </source>
</reference>
<name>A0ABM7T7J7_9CLOT</name>
<feature type="transmembrane region" description="Helical" evidence="5">
    <location>
        <begin position="6"/>
        <end position="25"/>
    </location>
</feature>
<accession>A0ABM7T7J7</accession>
<evidence type="ECO:0000256" key="2">
    <source>
        <dbReference type="ARBA" id="ARBA00022692"/>
    </source>
</evidence>
<protein>
    <submittedName>
        <fullName evidence="6">Uncharacterized protein</fullName>
    </submittedName>
</protein>
<keyword evidence="7" id="KW-1185">Reference proteome</keyword>
<keyword evidence="2 5" id="KW-0812">Transmembrane</keyword>
<comment type="subcellular location">
    <subcellularLocation>
        <location evidence="1">Membrane</location>
        <topology evidence="1">Multi-pass membrane protein</topology>
    </subcellularLocation>
</comment>
<dbReference type="PANTHER" id="PTHR42038:SF2">
    <property type="entry name" value="TERPENE CYCLASE AUSL"/>
    <property type="match status" value="1"/>
</dbReference>
<dbReference type="Proteomes" id="UP000824633">
    <property type="component" value="Chromosome"/>
</dbReference>
<evidence type="ECO:0000256" key="3">
    <source>
        <dbReference type="ARBA" id="ARBA00022989"/>
    </source>
</evidence>
<feature type="transmembrane region" description="Helical" evidence="5">
    <location>
        <begin position="94"/>
        <end position="115"/>
    </location>
</feature>
<dbReference type="EMBL" id="AP024849">
    <property type="protein sequence ID" value="BCZ47968.1"/>
    <property type="molecule type" value="Genomic_DNA"/>
</dbReference>
<feature type="transmembrane region" description="Helical" evidence="5">
    <location>
        <begin position="62"/>
        <end position="82"/>
    </location>
</feature>
<feature type="transmembrane region" description="Helical" evidence="5">
    <location>
        <begin position="121"/>
        <end position="142"/>
    </location>
</feature>
<organism evidence="6 7">
    <name type="scientific">Clostridium gelidum</name>
    <dbReference type="NCBI Taxonomy" id="704125"/>
    <lineage>
        <taxon>Bacteria</taxon>
        <taxon>Bacillati</taxon>
        <taxon>Bacillota</taxon>
        <taxon>Clostridia</taxon>
        <taxon>Eubacteriales</taxon>
        <taxon>Clostridiaceae</taxon>
        <taxon>Clostridium</taxon>
    </lineage>
</organism>
<dbReference type="RefSeq" id="WP_224034270.1">
    <property type="nucleotide sequence ID" value="NZ_AP024849.1"/>
</dbReference>
<feature type="transmembrane region" description="Helical" evidence="5">
    <location>
        <begin position="178"/>
        <end position="196"/>
    </location>
</feature>
<evidence type="ECO:0000313" key="7">
    <source>
        <dbReference type="Proteomes" id="UP000824633"/>
    </source>
</evidence>
<keyword evidence="4 5" id="KW-0472">Membrane</keyword>
<dbReference type="PANTHER" id="PTHR42038">
    <property type="match status" value="1"/>
</dbReference>
<evidence type="ECO:0000256" key="4">
    <source>
        <dbReference type="ARBA" id="ARBA00023136"/>
    </source>
</evidence>
<sequence>MVLFLLLLSGICWTIVYIQLILVGFKDKTYGMPFIALALNFAWEVLHSYIGLKSNLSSIQTWITLIWLLLDIVIVYTYLKYGRNFFPKHTSKKFFMPWTILIFLMSFIIQYYFVIEFGALGGLYSGFLQNLIMSILFINLLVNRMDLKGQNLNIAIYKWIGTLAPTILYGVIQGNKLILVLGIFCSLFDILYIYFLNNIKKMSSNHSKSSTISN</sequence>
<evidence type="ECO:0000256" key="5">
    <source>
        <dbReference type="SAM" id="Phobius"/>
    </source>
</evidence>
<feature type="transmembrane region" description="Helical" evidence="5">
    <location>
        <begin position="154"/>
        <end position="172"/>
    </location>
</feature>
<dbReference type="Pfam" id="PF25129">
    <property type="entry name" value="Pyr4-TMTC"/>
    <property type="match status" value="1"/>
</dbReference>
<evidence type="ECO:0000313" key="6">
    <source>
        <dbReference type="EMBL" id="BCZ47968.1"/>
    </source>
</evidence>
<dbReference type="InterPro" id="IPR039020">
    <property type="entry name" value="PaxB-like"/>
</dbReference>